<keyword evidence="4" id="KW-0326">Glycosidase</keyword>
<gene>
    <name evidence="4" type="ORF">EAX62_07585</name>
</gene>
<comment type="caution">
    <text evidence="4">The sequence shown here is derived from an EMBL/GenBank/DDBJ whole genome shotgun (WGS) entry which is preliminary data.</text>
</comment>
<keyword evidence="5" id="KW-1185">Reference proteome</keyword>
<dbReference type="CDD" id="cd18615">
    <property type="entry name" value="GH130"/>
    <property type="match status" value="1"/>
</dbReference>
<protein>
    <submittedName>
        <fullName evidence="4">Glycosidase</fullName>
    </submittedName>
</protein>
<dbReference type="PANTHER" id="PTHR34106">
    <property type="entry name" value="GLYCOSIDASE"/>
    <property type="match status" value="1"/>
</dbReference>
<comment type="similarity">
    <text evidence="3">Belongs to the glycosyl hydrolase 130 family.</text>
</comment>
<dbReference type="GO" id="GO:0016798">
    <property type="term" value="F:hydrolase activity, acting on glycosyl bonds"/>
    <property type="evidence" value="ECO:0007669"/>
    <property type="project" value="UniProtKB-KW"/>
</dbReference>
<accession>A0A3M0GEN7</accession>
<keyword evidence="4" id="KW-0378">Hydrolase</keyword>
<dbReference type="InterPro" id="IPR007184">
    <property type="entry name" value="Mannoside_phosphorylase"/>
</dbReference>
<dbReference type="AlphaFoldDB" id="A0A3M0GEN7"/>
<evidence type="ECO:0000256" key="3">
    <source>
        <dbReference type="ARBA" id="ARBA00024356"/>
    </source>
</evidence>
<keyword evidence="1" id="KW-0328">Glycosyltransferase</keyword>
<proteinExistence type="inferred from homology"/>
<dbReference type="SUPFAM" id="SSF75005">
    <property type="entry name" value="Arabinanase/levansucrase/invertase"/>
    <property type="match status" value="1"/>
</dbReference>
<dbReference type="EMBL" id="REFW01000002">
    <property type="protein sequence ID" value="RMB59629.1"/>
    <property type="molecule type" value="Genomic_DNA"/>
</dbReference>
<keyword evidence="2" id="KW-0808">Transferase</keyword>
<dbReference type="OrthoDB" id="9776657at2"/>
<dbReference type="Proteomes" id="UP000275256">
    <property type="component" value="Unassembled WGS sequence"/>
</dbReference>
<dbReference type="InterPro" id="IPR023296">
    <property type="entry name" value="Glyco_hydro_beta-prop_sf"/>
</dbReference>
<dbReference type="Pfam" id="PF04041">
    <property type="entry name" value="Glyco_hydro_130"/>
    <property type="match status" value="1"/>
</dbReference>
<reference evidence="4 5" key="1">
    <citation type="submission" date="2018-10" db="EMBL/GenBank/DDBJ databases">
        <title>Tessaracoccus antarcticuss sp. nov., isolated from sediment.</title>
        <authorList>
            <person name="Zhou L.Y."/>
            <person name="Du Z.J."/>
        </authorList>
    </citation>
    <scope>NUCLEOTIDE SEQUENCE [LARGE SCALE GENOMIC DNA]</scope>
    <source>
        <strain evidence="4 5">JDX10</strain>
    </source>
</reference>
<evidence type="ECO:0000256" key="2">
    <source>
        <dbReference type="ARBA" id="ARBA00022679"/>
    </source>
</evidence>
<dbReference type="PANTHER" id="PTHR34106:SF5">
    <property type="entry name" value="GLYCOSIDASE"/>
    <property type="match status" value="1"/>
</dbReference>
<sequence>MSAELLTRSPHNPILTGDQWPYPINSVMNAAATLVDGETLLLVRVEDRRGFSHLTVARSADGETDWRIDEQPLIAPEHHYEEWGVEDPRITWLPDENVWVIAYTAFSPRGTMVALARTTDFVTVERLGPVVMPDDKNAALLPCRVDGDYLMYHRPSLRSEMPGVWCSRSTDLESWSDERRVMGPRMGNFWDCKRIGMGTPAIWTEHGWLAFYHGVREAVAGDLYRVGAVLLDLEDPAIVTHRTQEWLLSPHEDYERIGDVPGVLFPCGVVVEGDALRLYYGAADTCLGVAHGSLAQITQHLLGCPPE</sequence>
<evidence type="ECO:0000313" key="4">
    <source>
        <dbReference type="EMBL" id="RMB59629.1"/>
    </source>
</evidence>
<name>A0A3M0GEN7_9ACTN</name>
<evidence type="ECO:0000313" key="5">
    <source>
        <dbReference type="Proteomes" id="UP000275256"/>
    </source>
</evidence>
<dbReference type="Gene3D" id="2.115.10.20">
    <property type="entry name" value="Glycosyl hydrolase domain, family 43"/>
    <property type="match status" value="1"/>
</dbReference>
<dbReference type="RefSeq" id="WP_121901108.1">
    <property type="nucleotide sequence ID" value="NZ_REFW01000002.1"/>
</dbReference>
<dbReference type="GO" id="GO:0016757">
    <property type="term" value="F:glycosyltransferase activity"/>
    <property type="evidence" value="ECO:0007669"/>
    <property type="project" value="UniProtKB-KW"/>
</dbReference>
<dbReference type="PIRSF" id="PIRSF016202">
    <property type="entry name" value="PH1107"/>
    <property type="match status" value="1"/>
</dbReference>
<evidence type="ECO:0000256" key="1">
    <source>
        <dbReference type="ARBA" id="ARBA00022676"/>
    </source>
</evidence>
<organism evidence="4 5">
    <name type="scientific">Tessaracoccus antarcticus</name>
    <dbReference type="NCBI Taxonomy" id="2479848"/>
    <lineage>
        <taxon>Bacteria</taxon>
        <taxon>Bacillati</taxon>
        <taxon>Actinomycetota</taxon>
        <taxon>Actinomycetes</taxon>
        <taxon>Propionibacteriales</taxon>
        <taxon>Propionibacteriaceae</taxon>
        <taxon>Tessaracoccus</taxon>
    </lineage>
</organism>